<dbReference type="PANTHER" id="PTHR43335:SF2">
    <property type="entry name" value="ABC TRANSPORTER, ATP-BINDING PROTEIN"/>
    <property type="match status" value="1"/>
</dbReference>
<gene>
    <name evidence="6" type="ORF">I8U20_08160</name>
</gene>
<evidence type="ECO:0000313" key="6">
    <source>
        <dbReference type="EMBL" id="MBH8595304.1"/>
    </source>
</evidence>
<protein>
    <submittedName>
        <fullName evidence="6">ATP-binding cassette domain-containing protein</fullName>
    </submittedName>
</protein>
<sequence length="266" mass="30136">MRIEWHHVRKVFGQKAQISRTRMTGLIDFSASVREGVTALLGPAGSGKTTLLKLTALKMVPDDGRIVFFSHTKQPHVWSKGKMLHSGLSDLSFLKSLIHYTPHVQRLNQDTTVESSLFMHAQLMRVPNPRKTIAEIIAKWGLAGFRKMPLYKLSGAVLKRFLLARSLIAPAPVWIMDEPTEGLDPWGRYLLMHELKKRQRGLITLFATTTDMDLAECANDLMLLESGACRRLGSRKILTSGIPEGTVRAWYEAMQAFSYLRKEHHF</sequence>
<evidence type="ECO:0000313" key="7">
    <source>
        <dbReference type="Proteomes" id="UP000633619"/>
    </source>
</evidence>
<dbReference type="InterPro" id="IPR003439">
    <property type="entry name" value="ABC_transporter-like_ATP-bd"/>
</dbReference>
<dbReference type="InterPro" id="IPR027417">
    <property type="entry name" value="P-loop_NTPase"/>
</dbReference>
<dbReference type="GO" id="GO:0016887">
    <property type="term" value="F:ATP hydrolysis activity"/>
    <property type="evidence" value="ECO:0007669"/>
    <property type="project" value="InterPro"/>
</dbReference>
<proteinExistence type="inferred from homology"/>
<dbReference type="EMBL" id="JAECVW010000003">
    <property type="protein sequence ID" value="MBH8595304.1"/>
    <property type="molecule type" value="Genomic_DNA"/>
</dbReference>
<keyword evidence="7" id="KW-1185">Reference proteome</keyword>
<name>A0A8I1DES8_THEIN</name>
<dbReference type="Gene3D" id="3.40.50.300">
    <property type="entry name" value="P-loop containing nucleotide triphosphate hydrolases"/>
    <property type="match status" value="1"/>
</dbReference>
<comment type="similarity">
    <text evidence="1">Belongs to the ABC transporter superfamily.</text>
</comment>
<dbReference type="PANTHER" id="PTHR43335">
    <property type="entry name" value="ABC TRANSPORTER, ATP-BINDING PROTEIN"/>
    <property type="match status" value="1"/>
</dbReference>
<evidence type="ECO:0000256" key="2">
    <source>
        <dbReference type="ARBA" id="ARBA00022448"/>
    </source>
</evidence>
<feature type="domain" description="ABC transporter" evidence="5">
    <location>
        <begin position="3"/>
        <end position="251"/>
    </location>
</feature>
<reference evidence="6 7" key="1">
    <citation type="submission" date="2020-12" db="EMBL/GenBank/DDBJ databases">
        <title>WGS of Thermoactinomyces spp.</title>
        <authorList>
            <person name="Cheng K."/>
        </authorList>
    </citation>
    <scope>NUCLEOTIDE SEQUENCE [LARGE SCALE GENOMIC DNA]</scope>
    <source>
        <strain evidence="7">CICC 10671\DSM 43846</strain>
    </source>
</reference>
<keyword evidence="2" id="KW-0813">Transport</keyword>
<evidence type="ECO:0000256" key="1">
    <source>
        <dbReference type="ARBA" id="ARBA00005417"/>
    </source>
</evidence>
<evidence type="ECO:0000256" key="3">
    <source>
        <dbReference type="ARBA" id="ARBA00022741"/>
    </source>
</evidence>
<dbReference type="RefSeq" id="WP_181731589.1">
    <property type="nucleotide sequence ID" value="NZ_JACEIR010000002.1"/>
</dbReference>
<dbReference type="InterPro" id="IPR003593">
    <property type="entry name" value="AAA+_ATPase"/>
</dbReference>
<dbReference type="SMART" id="SM00382">
    <property type="entry name" value="AAA"/>
    <property type="match status" value="1"/>
</dbReference>
<comment type="caution">
    <text evidence="6">The sequence shown here is derived from an EMBL/GenBank/DDBJ whole genome shotgun (WGS) entry which is preliminary data.</text>
</comment>
<keyword evidence="3" id="KW-0547">Nucleotide-binding</keyword>
<evidence type="ECO:0000259" key="5">
    <source>
        <dbReference type="PROSITE" id="PS50893"/>
    </source>
</evidence>
<organism evidence="6 7">
    <name type="scientific">Thermoactinomyces intermedius</name>
    <dbReference type="NCBI Taxonomy" id="2024"/>
    <lineage>
        <taxon>Bacteria</taxon>
        <taxon>Bacillati</taxon>
        <taxon>Bacillota</taxon>
        <taxon>Bacilli</taxon>
        <taxon>Bacillales</taxon>
        <taxon>Thermoactinomycetaceae</taxon>
        <taxon>Thermoactinomyces</taxon>
    </lineage>
</organism>
<dbReference type="Pfam" id="PF00005">
    <property type="entry name" value="ABC_tran"/>
    <property type="match status" value="1"/>
</dbReference>
<dbReference type="GO" id="GO:0005524">
    <property type="term" value="F:ATP binding"/>
    <property type="evidence" value="ECO:0007669"/>
    <property type="project" value="UniProtKB-KW"/>
</dbReference>
<keyword evidence="4 6" id="KW-0067">ATP-binding</keyword>
<dbReference type="PROSITE" id="PS50893">
    <property type="entry name" value="ABC_TRANSPORTER_2"/>
    <property type="match status" value="1"/>
</dbReference>
<accession>A0A8I1DES8</accession>
<dbReference type="AlphaFoldDB" id="A0A8I1DES8"/>
<evidence type="ECO:0000256" key="4">
    <source>
        <dbReference type="ARBA" id="ARBA00022840"/>
    </source>
</evidence>
<dbReference type="Proteomes" id="UP000633619">
    <property type="component" value="Unassembled WGS sequence"/>
</dbReference>
<dbReference type="SUPFAM" id="SSF52540">
    <property type="entry name" value="P-loop containing nucleoside triphosphate hydrolases"/>
    <property type="match status" value="1"/>
</dbReference>